<dbReference type="EMBL" id="KV722390">
    <property type="protein sequence ID" value="OCH91139.1"/>
    <property type="molecule type" value="Genomic_DNA"/>
</dbReference>
<sequence length="229" mass="23676">MSSQVLAAGTYFIFGGTTGTALEFADDTPGRNLTAWQYTGDANQQWNISGGSNSLLVQNVMTKQYISFSSTPSGPQYVTADSQPFDWFVEEINGTFFFSPNPTFTSSWNVDGGFIADNTPVIVFHGLTPFLVNLTSSLGVTEPGSSPTSGSPSPSVSVVAMPAPTANNQSTSGSGGGSHVGAIVGGVVGGVGGLALIGGLLWLAKKKGWLCFGGRETMSEKKPTGPTVF</sequence>
<keyword evidence="2" id="KW-0472">Membrane</keyword>
<reference evidence="3 4" key="1">
    <citation type="submission" date="2016-07" db="EMBL/GenBank/DDBJ databases">
        <title>Draft genome of the white-rot fungus Obba rivulosa 3A-2.</title>
        <authorList>
            <consortium name="DOE Joint Genome Institute"/>
            <person name="Miettinen O."/>
            <person name="Riley R."/>
            <person name="Acob R."/>
            <person name="Barry K."/>
            <person name="Cullen D."/>
            <person name="De Vries R."/>
            <person name="Hainaut M."/>
            <person name="Hatakka A."/>
            <person name="Henrissat B."/>
            <person name="Hilden K."/>
            <person name="Kuo R."/>
            <person name="Labutti K."/>
            <person name="Lipzen A."/>
            <person name="Makela M.R."/>
            <person name="Sandor L."/>
            <person name="Spatafora J.W."/>
            <person name="Grigoriev I.V."/>
            <person name="Hibbett D.S."/>
        </authorList>
    </citation>
    <scope>NUCLEOTIDE SEQUENCE [LARGE SCALE GENOMIC DNA]</scope>
    <source>
        <strain evidence="3 4">3A-2</strain>
    </source>
</reference>
<dbReference type="SUPFAM" id="SSF50370">
    <property type="entry name" value="Ricin B-like lectins"/>
    <property type="match status" value="1"/>
</dbReference>
<dbReference type="OrthoDB" id="3255849at2759"/>
<evidence type="ECO:0000256" key="1">
    <source>
        <dbReference type="SAM" id="MobiDB-lite"/>
    </source>
</evidence>
<evidence type="ECO:0008006" key="5">
    <source>
        <dbReference type="Google" id="ProtNLM"/>
    </source>
</evidence>
<proteinExistence type="predicted"/>
<keyword evidence="4" id="KW-1185">Reference proteome</keyword>
<feature type="transmembrane region" description="Helical" evidence="2">
    <location>
        <begin position="180"/>
        <end position="203"/>
    </location>
</feature>
<evidence type="ECO:0000313" key="4">
    <source>
        <dbReference type="Proteomes" id="UP000250043"/>
    </source>
</evidence>
<protein>
    <recommendedName>
        <fullName evidence="5">Ricin B lectin domain-containing protein</fullName>
    </recommendedName>
</protein>
<accession>A0A8E2AZK8</accession>
<dbReference type="Gene3D" id="2.80.10.50">
    <property type="match status" value="1"/>
</dbReference>
<organism evidence="3 4">
    <name type="scientific">Obba rivulosa</name>
    <dbReference type="NCBI Taxonomy" id="1052685"/>
    <lineage>
        <taxon>Eukaryota</taxon>
        <taxon>Fungi</taxon>
        <taxon>Dikarya</taxon>
        <taxon>Basidiomycota</taxon>
        <taxon>Agaricomycotina</taxon>
        <taxon>Agaricomycetes</taxon>
        <taxon>Polyporales</taxon>
        <taxon>Gelatoporiaceae</taxon>
        <taxon>Obba</taxon>
    </lineage>
</organism>
<keyword evidence="2" id="KW-0812">Transmembrane</keyword>
<evidence type="ECO:0000256" key="2">
    <source>
        <dbReference type="SAM" id="Phobius"/>
    </source>
</evidence>
<dbReference type="AlphaFoldDB" id="A0A8E2AZK8"/>
<feature type="region of interest" description="Disordered" evidence="1">
    <location>
        <begin position="141"/>
        <end position="176"/>
    </location>
</feature>
<dbReference type="InterPro" id="IPR035992">
    <property type="entry name" value="Ricin_B-like_lectins"/>
</dbReference>
<gene>
    <name evidence="3" type="ORF">OBBRIDRAFT_792544</name>
</gene>
<feature type="compositionally biased region" description="Low complexity" evidence="1">
    <location>
        <begin position="141"/>
        <end position="166"/>
    </location>
</feature>
<keyword evidence="2" id="KW-1133">Transmembrane helix</keyword>
<dbReference type="Proteomes" id="UP000250043">
    <property type="component" value="Unassembled WGS sequence"/>
</dbReference>
<evidence type="ECO:0000313" key="3">
    <source>
        <dbReference type="EMBL" id="OCH91139.1"/>
    </source>
</evidence>
<name>A0A8E2AZK8_9APHY</name>